<evidence type="ECO:0000313" key="3">
    <source>
        <dbReference type="Proteomes" id="UP001199106"/>
    </source>
</evidence>
<dbReference type="SUPFAM" id="SSF52047">
    <property type="entry name" value="RNI-like"/>
    <property type="match status" value="1"/>
</dbReference>
<dbReference type="PROSITE" id="PS50181">
    <property type="entry name" value="FBOX"/>
    <property type="match status" value="1"/>
</dbReference>
<dbReference type="Gene3D" id="3.80.10.10">
    <property type="entry name" value="Ribonuclease Inhibitor"/>
    <property type="match status" value="1"/>
</dbReference>
<keyword evidence="3" id="KW-1185">Reference proteome</keyword>
<dbReference type="Pfam" id="PF00646">
    <property type="entry name" value="F-box"/>
    <property type="match status" value="1"/>
</dbReference>
<dbReference type="EMBL" id="JAANER010000007">
    <property type="protein sequence ID" value="KAG9187746.1"/>
    <property type="molecule type" value="Genomic_DNA"/>
</dbReference>
<protein>
    <recommendedName>
        <fullName evidence="1">F-box domain-containing protein</fullName>
    </recommendedName>
</protein>
<evidence type="ECO:0000313" key="2">
    <source>
        <dbReference type="EMBL" id="KAG9187746.1"/>
    </source>
</evidence>
<dbReference type="Proteomes" id="UP001199106">
    <property type="component" value="Unassembled WGS sequence"/>
</dbReference>
<proteinExistence type="predicted"/>
<sequence>MTTHLLDLPTEILNQILTSLSTSSLLRFSETSHHARTFVNANLRTLSLGIAPLNPPFFNLLEHDQSINKTIGITSTKRPYAIWLRIPKAQVDEYWALLNFQSALVTSILKRHGAMLQNLEISVWALTLPMARAIANLRALRRFSLRIERAVNGPRSRIAVEREEQGRAWELLTKSTPVWSCGLMRLELENCDLETEQLAALLKDSWRCEELGLDLCRYLGKSLWTWLMEWKGRDKLRVLDVSHCGGTLGGEARTAMGKLDGIKSLNIYDCQEQEPGEFERYNRDLWHIANFVAPRPGGHGADMIIEVDTDY</sequence>
<dbReference type="AlphaFoldDB" id="A0AAD4FDR3"/>
<organism evidence="2 3">
    <name type="scientific">Alternaria panax</name>
    <dbReference type="NCBI Taxonomy" id="48097"/>
    <lineage>
        <taxon>Eukaryota</taxon>
        <taxon>Fungi</taxon>
        <taxon>Dikarya</taxon>
        <taxon>Ascomycota</taxon>
        <taxon>Pezizomycotina</taxon>
        <taxon>Dothideomycetes</taxon>
        <taxon>Pleosporomycetidae</taxon>
        <taxon>Pleosporales</taxon>
        <taxon>Pleosporineae</taxon>
        <taxon>Pleosporaceae</taxon>
        <taxon>Alternaria</taxon>
        <taxon>Alternaria sect. Panax</taxon>
    </lineage>
</organism>
<dbReference type="InterPro" id="IPR036047">
    <property type="entry name" value="F-box-like_dom_sf"/>
</dbReference>
<feature type="domain" description="F-box" evidence="1">
    <location>
        <begin position="2"/>
        <end position="48"/>
    </location>
</feature>
<gene>
    <name evidence="2" type="ORF">G6011_05617</name>
</gene>
<dbReference type="SUPFAM" id="SSF81383">
    <property type="entry name" value="F-box domain"/>
    <property type="match status" value="1"/>
</dbReference>
<dbReference type="InterPro" id="IPR032675">
    <property type="entry name" value="LRR_dom_sf"/>
</dbReference>
<evidence type="ECO:0000259" key="1">
    <source>
        <dbReference type="PROSITE" id="PS50181"/>
    </source>
</evidence>
<accession>A0AAD4FDR3</accession>
<name>A0AAD4FDR3_9PLEO</name>
<reference evidence="2" key="1">
    <citation type="submission" date="2021-07" db="EMBL/GenBank/DDBJ databases">
        <title>Genome Resource of American Ginseng Black Spot Pathogen Alternaria panax.</title>
        <authorList>
            <person name="Qiu C."/>
            <person name="Wang W."/>
            <person name="Liu Z."/>
        </authorList>
    </citation>
    <scope>NUCLEOTIDE SEQUENCE</scope>
    <source>
        <strain evidence="2">BNCC115425</strain>
    </source>
</reference>
<dbReference type="InterPro" id="IPR001810">
    <property type="entry name" value="F-box_dom"/>
</dbReference>
<comment type="caution">
    <text evidence="2">The sequence shown here is derived from an EMBL/GenBank/DDBJ whole genome shotgun (WGS) entry which is preliminary data.</text>
</comment>